<evidence type="ECO:0008006" key="3">
    <source>
        <dbReference type="Google" id="ProtNLM"/>
    </source>
</evidence>
<evidence type="ECO:0000313" key="2">
    <source>
        <dbReference type="Proteomes" id="UP000694383"/>
    </source>
</evidence>
<dbReference type="PANTHER" id="PTHR16968">
    <property type="entry name" value="LENS EPITHELIAL CELL PROTEIN LEP503"/>
    <property type="match status" value="1"/>
</dbReference>
<name>A0A8C8DRE8_9TELE</name>
<keyword evidence="2" id="KW-1185">Reference proteome</keyword>
<evidence type="ECO:0000313" key="1">
    <source>
        <dbReference type="Ensembl" id="ENSOSIP00000024823.1"/>
    </source>
</evidence>
<protein>
    <recommendedName>
        <fullName evidence="3">Lens epithelial protein</fullName>
    </recommendedName>
</protein>
<reference evidence="1" key="1">
    <citation type="submission" date="2025-08" db="UniProtKB">
        <authorList>
            <consortium name="Ensembl"/>
        </authorList>
    </citation>
    <scope>IDENTIFICATION</scope>
</reference>
<dbReference type="InterPro" id="IPR029194">
    <property type="entry name" value="LEP503"/>
</dbReference>
<accession>A0A8C8DRE8</accession>
<dbReference type="Pfam" id="PF15221">
    <property type="entry name" value="LEP503"/>
    <property type="match status" value="1"/>
</dbReference>
<dbReference type="Ensembl" id="ENSOSIT00000026194.1">
    <property type="protein sequence ID" value="ENSOSIP00000024823.1"/>
    <property type="gene ID" value="ENSOSIG00000013046.1"/>
</dbReference>
<dbReference type="GeneTree" id="ENSGT00940000178216"/>
<sequence length="64" mass="7135">MHPQRPLPQAMPSASLGQRLRDLTMGLGQGKNVLGGGFGYGFLQSFKECLYFLLCCWCIKEILD</sequence>
<dbReference type="Proteomes" id="UP000694383">
    <property type="component" value="Unplaced"/>
</dbReference>
<dbReference type="AlphaFoldDB" id="A0A8C8DRE8"/>
<proteinExistence type="predicted"/>
<organism evidence="1 2">
    <name type="scientific">Oryzias sinensis</name>
    <name type="common">Chinese medaka</name>
    <dbReference type="NCBI Taxonomy" id="183150"/>
    <lineage>
        <taxon>Eukaryota</taxon>
        <taxon>Metazoa</taxon>
        <taxon>Chordata</taxon>
        <taxon>Craniata</taxon>
        <taxon>Vertebrata</taxon>
        <taxon>Euteleostomi</taxon>
        <taxon>Actinopterygii</taxon>
        <taxon>Neopterygii</taxon>
        <taxon>Teleostei</taxon>
        <taxon>Neoteleostei</taxon>
        <taxon>Acanthomorphata</taxon>
        <taxon>Ovalentaria</taxon>
        <taxon>Atherinomorphae</taxon>
        <taxon>Beloniformes</taxon>
        <taxon>Adrianichthyidae</taxon>
        <taxon>Oryziinae</taxon>
        <taxon>Oryzias</taxon>
    </lineage>
</organism>
<dbReference type="PANTHER" id="PTHR16968:SF2">
    <property type="entry name" value="LENS EPITHELIAL CELL PROTEIN LEP503"/>
    <property type="match status" value="1"/>
</dbReference>
<reference evidence="1" key="2">
    <citation type="submission" date="2025-09" db="UniProtKB">
        <authorList>
            <consortium name="Ensembl"/>
        </authorList>
    </citation>
    <scope>IDENTIFICATION</scope>
</reference>